<dbReference type="InterPro" id="IPR007922">
    <property type="entry name" value="DciA-like"/>
</dbReference>
<organism evidence="1 2">
    <name type="scientific">Kaistia dalseonensis</name>
    <dbReference type="NCBI Taxonomy" id="410840"/>
    <lineage>
        <taxon>Bacteria</taxon>
        <taxon>Pseudomonadati</taxon>
        <taxon>Pseudomonadota</taxon>
        <taxon>Alphaproteobacteria</taxon>
        <taxon>Hyphomicrobiales</taxon>
        <taxon>Kaistiaceae</taxon>
        <taxon>Kaistia</taxon>
    </lineage>
</organism>
<comment type="caution">
    <text evidence="1">The sequence shown here is derived from an EMBL/GenBank/DDBJ whole genome shotgun (WGS) entry which is preliminary data.</text>
</comment>
<evidence type="ECO:0008006" key="3">
    <source>
        <dbReference type="Google" id="ProtNLM"/>
    </source>
</evidence>
<accession>A0ABU0HCS7</accession>
<reference evidence="1 2" key="1">
    <citation type="submission" date="2023-07" db="EMBL/GenBank/DDBJ databases">
        <title>Genomic Encyclopedia of Type Strains, Phase IV (KMG-IV): sequencing the most valuable type-strain genomes for metagenomic binning, comparative biology and taxonomic classification.</title>
        <authorList>
            <person name="Goeker M."/>
        </authorList>
    </citation>
    <scope>NUCLEOTIDE SEQUENCE [LARGE SCALE GENOMIC DNA]</scope>
    <source>
        <strain evidence="1 2">B6-8</strain>
    </source>
</reference>
<name>A0ABU0HCS7_9HYPH</name>
<dbReference type="PIRSF" id="PIRSF032064">
    <property type="entry name" value="UCP032064"/>
    <property type="match status" value="1"/>
</dbReference>
<keyword evidence="2" id="KW-1185">Reference proteome</keyword>
<evidence type="ECO:0000313" key="2">
    <source>
        <dbReference type="Proteomes" id="UP001241603"/>
    </source>
</evidence>
<gene>
    <name evidence="1" type="ORF">QO014_004533</name>
</gene>
<evidence type="ECO:0000313" key="1">
    <source>
        <dbReference type="EMBL" id="MDQ0440120.1"/>
    </source>
</evidence>
<dbReference type="Proteomes" id="UP001241603">
    <property type="component" value="Unassembled WGS sequence"/>
</dbReference>
<proteinExistence type="predicted"/>
<dbReference type="InterPro" id="IPR010593">
    <property type="entry name" value="DUF1159"/>
</dbReference>
<sequence>MSEASDRKSNRGPNLIGAYINAVIEPVCAKRGFATADLIAAWADIVGPRYAEATQPEKLAWPRRDHANAAKGATLVIRVDAGMAIYLQHETALILERVNGFLGFGAVAKLKIVQGPVAAPKPRQPAPRPISRAAEAAINHATATVESDGLRAALERLGRGVYAEVERS</sequence>
<protein>
    <recommendedName>
        <fullName evidence="3">DUF721 domain-containing protein</fullName>
    </recommendedName>
</protein>
<dbReference type="Pfam" id="PF05258">
    <property type="entry name" value="DciA"/>
    <property type="match status" value="1"/>
</dbReference>
<dbReference type="RefSeq" id="WP_266350999.1">
    <property type="nucleotide sequence ID" value="NZ_JAPKNG010000007.1"/>
</dbReference>
<dbReference type="EMBL" id="JAUSVO010000007">
    <property type="protein sequence ID" value="MDQ0440120.1"/>
    <property type="molecule type" value="Genomic_DNA"/>
</dbReference>